<dbReference type="RefSeq" id="WP_250933356.1">
    <property type="nucleotide sequence ID" value="NZ_JAMQBK010000118.1"/>
</dbReference>
<gene>
    <name evidence="1" type="ORF">NB063_30555</name>
</gene>
<evidence type="ECO:0000313" key="1">
    <source>
        <dbReference type="EMBL" id="MCM2374985.1"/>
    </source>
</evidence>
<proteinExistence type="predicted"/>
<protein>
    <submittedName>
        <fullName evidence="1">Uncharacterized protein</fullName>
    </submittedName>
</protein>
<organism evidence="1 2">
    <name type="scientific">Aporhodopirellula aestuarii</name>
    <dbReference type="NCBI Taxonomy" id="2950107"/>
    <lineage>
        <taxon>Bacteria</taxon>
        <taxon>Pseudomonadati</taxon>
        <taxon>Planctomycetota</taxon>
        <taxon>Planctomycetia</taxon>
        <taxon>Pirellulales</taxon>
        <taxon>Pirellulaceae</taxon>
        <taxon>Aporhodopirellula</taxon>
    </lineage>
</organism>
<dbReference type="Proteomes" id="UP001202961">
    <property type="component" value="Unassembled WGS sequence"/>
</dbReference>
<evidence type="ECO:0000313" key="2">
    <source>
        <dbReference type="Proteomes" id="UP001202961"/>
    </source>
</evidence>
<reference evidence="1 2" key="1">
    <citation type="journal article" date="2022" name="Syst. Appl. Microbiol.">
        <title>Rhodopirellula aestuarii sp. nov., a novel member of the genus Rhodopirellula isolated from brackish sediments collected in the Tagus River estuary, Portugal.</title>
        <authorList>
            <person name="Vitorino I.R."/>
            <person name="Klimek D."/>
            <person name="Calusinska M."/>
            <person name="Lobo-da-Cunha A."/>
            <person name="Vasconcelos V."/>
            <person name="Lage O.M."/>
        </authorList>
    </citation>
    <scope>NUCLEOTIDE SEQUENCE [LARGE SCALE GENOMIC DNA]</scope>
    <source>
        <strain evidence="1 2">ICT_H3.1</strain>
    </source>
</reference>
<sequence>MSNTNIHGAEPWVKIEEDWELKLFQPDPLSNSPQLNIYLTPDSTHPESYFQLQLNHAAEAGFSAGGLRVSAVENDSPVSEARSLTGALLTHDGDVIRWTSVLMVRNGDFYFAIKNGTSKSWGEFGGPEYLLQVPAGEVQNLSKYSPRQSIGDVDIGFGRNRVKSLSIRRIRAYREDGTFVTIETTLDAS</sequence>
<keyword evidence="2" id="KW-1185">Reference proteome</keyword>
<accession>A0ABT0UDJ4</accession>
<comment type="caution">
    <text evidence="1">The sequence shown here is derived from an EMBL/GenBank/DDBJ whole genome shotgun (WGS) entry which is preliminary data.</text>
</comment>
<name>A0ABT0UDJ4_9BACT</name>
<dbReference type="EMBL" id="JAMQBK010000118">
    <property type="protein sequence ID" value="MCM2374985.1"/>
    <property type="molecule type" value="Genomic_DNA"/>
</dbReference>